<comment type="caution">
    <text evidence="2">The sequence shown here is derived from an EMBL/GenBank/DDBJ whole genome shotgun (WGS) entry which is preliminary data.</text>
</comment>
<evidence type="ECO:0000313" key="3">
    <source>
        <dbReference type="Proteomes" id="UP000541558"/>
    </source>
</evidence>
<evidence type="ECO:0000256" key="1">
    <source>
        <dbReference type="SAM" id="Phobius"/>
    </source>
</evidence>
<reference evidence="2 3" key="1">
    <citation type="journal article" date="2020" name="ISME J.">
        <title>Uncovering the hidden diversity of litter-decomposition mechanisms in mushroom-forming fungi.</title>
        <authorList>
            <person name="Floudas D."/>
            <person name="Bentzer J."/>
            <person name="Ahren D."/>
            <person name="Johansson T."/>
            <person name="Persson P."/>
            <person name="Tunlid A."/>
        </authorList>
    </citation>
    <scope>NUCLEOTIDE SEQUENCE [LARGE SCALE GENOMIC DNA]</scope>
    <source>
        <strain evidence="2 3">CBS 175.51</strain>
    </source>
</reference>
<gene>
    <name evidence="2" type="ORF">D9611_010090</name>
</gene>
<evidence type="ECO:0000313" key="2">
    <source>
        <dbReference type="EMBL" id="KAF5313732.1"/>
    </source>
</evidence>
<dbReference type="AlphaFoldDB" id="A0A8H5B0X8"/>
<accession>A0A8H5B0X8</accession>
<keyword evidence="3" id="KW-1185">Reference proteome</keyword>
<protein>
    <submittedName>
        <fullName evidence="2">Uncharacterized protein</fullName>
    </submittedName>
</protein>
<proteinExistence type="predicted"/>
<keyword evidence="1" id="KW-1133">Transmembrane helix</keyword>
<sequence>MSLYNADFTAIIEEVRDWRMQENIDISLYTFYVYYVLTTTREEVSVIFPLKWKLGKVLFFLMRYSSFVYMAIHLLKDFRTYIVISPQSCKVMALVYDVSYWLAVLPCDITLGLSLGALLQVRELYLAAIVLLCVASSFVGAIFDTISDAQYPAVTIGELDLALGYPCTLASREELLKVTIEGIAPDIRRYADFAGTVG</sequence>
<organism evidence="2 3">
    <name type="scientific">Ephemerocybe angulata</name>
    <dbReference type="NCBI Taxonomy" id="980116"/>
    <lineage>
        <taxon>Eukaryota</taxon>
        <taxon>Fungi</taxon>
        <taxon>Dikarya</taxon>
        <taxon>Basidiomycota</taxon>
        <taxon>Agaricomycotina</taxon>
        <taxon>Agaricomycetes</taxon>
        <taxon>Agaricomycetidae</taxon>
        <taxon>Agaricales</taxon>
        <taxon>Agaricineae</taxon>
        <taxon>Psathyrellaceae</taxon>
        <taxon>Ephemerocybe</taxon>
    </lineage>
</organism>
<feature type="transmembrane region" description="Helical" evidence="1">
    <location>
        <begin position="100"/>
        <end position="119"/>
    </location>
</feature>
<feature type="transmembrane region" description="Helical" evidence="1">
    <location>
        <begin position="124"/>
        <end position="143"/>
    </location>
</feature>
<name>A0A8H5B0X8_9AGAR</name>
<dbReference type="Proteomes" id="UP000541558">
    <property type="component" value="Unassembled WGS sequence"/>
</dbReference>
<keyword evidence="1" id="KW-0472">Membrane</keyword>
<dbReference type="OrthoDB" id="2638860at2759"/>
<dbReference type="EMBL" id="JAACJK010000223">
    <property type="protein sequence ID" value="KAF5313732.1"/>
    <property type="molecule type" value="Genomic_DNA"/>
</dbReference>
<keyword evidence="1" id="KW-0812">Transmembrane</keyword>
<feature type="transmembrane region" description="Helical" evidence="1">
    <location>
        <begin position="57"/>
        <end position="75"/>
    </location>
</feature>